<keyword evidence="3 6" id="KW-0812">Transmembrane</keyword>
<evidence type="ECO:0000256" key="5">
    <source>
        <dbReference type="ARBA" id="ARBA00023136"/>
    </source>
</evidence>
<proteinExistence type="inferred from homology"/>
<reference evidence="8" key="2">
    <citation type="submission" date="2021-08" db="EMBL/GenBank/DDBJ databases">
        <authorList>
            <person name="Tani A."/>
            <person name="Ola A."/>
            <person name="Ogura Y."/>
            <person name="Katsura K."/>
            <person name="Hayashi T."/>
        </authorList>
    </citation>
    <scope>NUCLEOTIDE SEQUENCE</scope>
    <source>
        <strain evidence="8">LMG 23639</strain>
    </source>
</reference>
<evidence type="ECO:0000256" key="2">
    <source>
        <dbReference type="ARBA" id="ARBA00022475"/>
    </source>
</evidence>
<comment type="function">
    <text evidence="6">Binds the cellulose synthase activator, bis-(3'-5') cyclic diguanylic acid (c-di-GMP).</text>
</comment>
<protein>
    <recommendedName>
        <fullName evidence="6">Cyclic di-GMP-binding protein</fullName>
    </recommendedName>
    <alternativeName>
        <fullName evidence="6">Cellulose synthase regulatory subunit</fullName>
    </alternativeName>
</protein>
<organism evidence="8 9">
    <name type="scientific">Methylobacterium jeotgali</name>
    <dbReference type="NCBI Taxonomy" id="381630"/>
    <lineage>
        <taxon>Bacteria</taxon>
        <taxon>Pseudomonadati</taxon>
        <taxon>Pseudomonadota</taxon>
        <taxon>Alphaproteobacteria</taxon>
        <taxon>Hyphomicrobiales</taxon>
        <taxon>Methylobacteriaceae</taxon>
        <taxon>Methylobacterium</taxon>
    </lineage>
</organism>
<evidence type="ECO:0000256" key="6">
    <source>
        <dbReference type="RuleBase" id="RU365021"/>
    </source>
</evidence>
<evidence type="ECO:0000256" key="4">
    <source>
        <dbReference type="ARBA" id="ARBA00022989"/>
    </source>
</evidence>
<comment type="caution">
    <text evidence="8">The sequence shown here is derived from an EMBL/GenBank/DDBJ whole genome shotgun (WGS) entry which is preliminary data.</text>
</comment>
<keyword evidence="6" id="KW-0973">c-di-GMP</keyword>
<dbReference type="PANTHER" id="PTHR39083:SF1">
    <property type="entry name" value="CYCLIC DI-GMP-BINDING PROTEIN"/>
    <property type="match status" value="1"/>
</dbReference>
<feature type="region of interest" description="Disordered" evidence="7">
    <location>
        <begin position="47"/>
        <end position="101"/>
    </location>
</feature>
<feature type="compositionally biased region" description="Pro residues" evidence="7">
    <location>
        <begin position="674"/>
        <end position="691"/>
    </location>
</feature>
<dbReference type="EMBL" id="BPQR01000062">
    <property type="protein sequence ID" value="GJE08158.1"/>
    <property type="molecule type" value="Genomic_DNA"/>
</dbReference>
<evidence type="ECO:0000256" key="3">
    <source>
        <dbReference type="ARBA" id="ARBA00022692"/>
    </source>
</evidence>
<accession>A0ABQ4T081</accession>
<dbReference type="PANTHER" id="PTHR39083">
    <property type="entry name" value="CYCLIC DI-GMP-BINDING PROTEIN"/>
    <property type="match status" value="1"/>
</dbReference>
<feature type="region of interest" description="Disordered" evidence="7">
    <location>
        <begin position="665"/>
        <end position="697"/>
    </location>
</feature>
<name>A0ABQ4T081_9HYPH</name>
<comment type="pathway">
    <text evidence="6">Glycan metabolism; bacterial cellulose biosynthesis.</text>
</comment>
<feature type="compositionally biased region" description="Low complexity" evidence="7">
    <location>
        <begin position="91"/>
        <end position="101"/>
    </location>
</feature>
<comment type="subunit">
    <text evidence="6">Tightly associated with the cellulose synthase catalytic subunit.</text>
</comment>
<feature type="transmembrane region" description="Helical" evidence="6">
    <location>
        <begin position="846"/>
        <end position="867"/>
    </location>
</feature>
<evidence type="ECO:0000256" key="7">
    <source>
        <dbReference type="SAM" id="MobiDB-lite"/>
    </source>
</evidence>
<keyword evidence="2 6" id="KW-1003">Cell membrane</keyword>
<comment type="similarity">
    <text evidence="6">Belongs to the AcsB/BcsB family.</text>
</comment>
<dbReference type="Proteomes" id="UP001055102">
    <property type="component" value="Unassembled WGS sequence"/>
</dbReference>
<reference evidence="8" key="1">
    <citation type="journal article" date="2021" name="Front. Microbiol.">
        <title>Comprehensive Comparative Genomics and Phenotyping of Methylobacterium Species.</title>
        <authorList>
            <person name="Alessa O."/>
            <person name="Ogura Y."/>
            <person name="Fujitani Y."/>
            <person name="Takami H."/>
            <person name="Hayashi T."/>
            <person name="Sahin N."/>
            <person name="Tani A."/>
        </authorList>
    </citation>
    <scope>NUCLEOTIDE SEQUENCE</scope>
    <source>
        <strain evidence="8">LMG 23639</strain>
    </source>
</reference>
<gene>
    <name evidence="8" type="ORF">AOPFMNJM_3492</name>
</gene>
<keyword evidence="5 6" id="KW-0472">Membrane</keyword>
<keyword evidence="4 6" id="KW-1133">Transmembrane helix</keyword>
<keyword evidence="6" id="KW-0135">Cellulose biosynthesis</keyword>
<dbReference type="InterPro" id="IPR018513">
    <property type="entry name" value="Cell_synthase_bac"/>
</dbReference>
<comment type="subcellular location">
    <subcellularLocation>
        <location evidence="6">Cell inner membrane</location>
    </subcellularLocation>
    <subcellularLocation>
        <location evidence="1">Cell membrane</location>
        <topology evidence="1">Single-pass membrane protein</topology>
    </subcellularLocation>
</comment>
<dbReference type="Pfam" id="PF03170">
    <property type="entry name" value="BcsB"/>
    <property type="match status" value="1"/>
</dbReference>
<keyword evidence="9" id="KW-1185">Reference proteome</keyword>
<dbReference type="Gene3D" id="2.60.120.260">
    <property type="entry name" value="Galactose-binding domain-like"/>
    <property type="match status" value="2"/>
</dbReference>
<feature type="compositionally biased region" description="Pro residues" evidence="7">
    <location>
        <begin position="62"/>
        <end position="90"/>
    </location>
</feature>
<evidence type="ECO:0000313" key="8">
    <source>
        <dbReference type="EMBL" id="GJE08158.1"/>
    </source>
</evidence>
<sequence>MGAPLPPAPHRLAALLAVLLAGLLASLTPAGPGPALAQSFLGAGPAERLTVPPAGDALRRPPASPPPQAPAIPAPPAPGPAVQAPRPPAPEAADPAGRRPPVQATIVAARRFPAGTRGYRLAGEEAELRFPVYLTEAQVRGPARLRVSYISAISVAPESSELAGLVNGVKVGWTRIQAPGAVKVVEFALPDGVLKAGYNAVAFTARQRHRVDCSLAATYELWTQIDPSRSGLVVPPAADLDLRTLAALEPDESGALPVGVVLGEKPSLQRLERMIGAVQALALVGRLARPAVSFGPPLPGRTGVSLVVGTPAEIRGVEGVEEIGPVTGPRLALLAPRTNRAPVLVVTGPTDADLRQAIADLAASGDRSGTKLGAELARLTRGYEVTGGESVTLEQLGGATREFDGRLLRIGFEIRFPADFVPADYGKVMLHLAGGYAAGLDPSAQIVIDINGRNAASLALPHTRGEVFDDSTIPLPLSLWRPGLNRVDVSAQLPTASDKVCDTLAQGARQARFLILDKARLEIPALARAVRNPDLAVLKAGAGPLLAPGSRPRLVLPTPDRDSADAAAMIAARLAIAAGRVVDFELTTQVRPPPGANLVVAPARAVPPTVIEAVGLDPDAIRRAWEGRAETVATPGAFGAEGVLTLDRLRRNLPMRCALPPSSAPVRVASASPAPAPAPAAPPPPARPAAPGPEAGSEEEIIARWDETMRSSRFVPAVLANGLGQVMDWTGRAKDAALGWARERPPEDVPMNPRASLILAESAGADLGGGTVLVTSPNASMLKASVSCLVDPVVWTRLTGRAAFLDASDGSLSLVEPDRVDLVETHVRSLANLRLVAAAWLSLNPMVYVGLTLTMALCLGLATTSLVRRLGRRNA</sequence>
<keyword evidence="6" id="KW-0997">Cell inner membrane</keyword>
<evidence type="ECO:0000256" key="1">
    <source>
        <dbReference type="ARBA" id="ARBA00004162"/>
    </source>
</evidence>
<evidence type="ECO:0000313" key="9">
    <source>
        <dbReference type="Proteomes" id="UP001055102"/>
    </source>
</evidence>
<dbReference type="RefSeq" id="WP_238277682.1">
    <property type="nucleotide sequence ID" value="NZ_BPQR01000062.1"/>
</dbReference>